<feature type="chain" id="PRO_5016789163" description="P pilus assembly/Cpx signaling pathway, periplasmic inhibitor/zinc-resistance associated protein" evidence="1">
    <location>
        <begin position="25"/>
        <end position="146"/>
    </location>
</feature>
<dbReference type="EMBL" id="UGGT01000001">
    <property type="protein sequence ID" value="STO22592.1"/>
    <property type="molecule type" value="Genomic_DNA"/>
</dbReference>
<evidence type="ECO:0000313" key="3">
    <source>
        <dbReference type="Proteomes" id="UP000254554"/>
    </source>
</evidence>
<dbReference type="RefSeq" id="WP_010654700.1">
    <property type="nucleotide sequence ID" value="NZ_JAPHOO010000001.1"/>
</dbReference>
<proteinExistence type="predicted"/>
<feature type="signal peptide" evidence="1">
    <location>
        <begin position="1"/>
        <end position="24"/>
    </location>
</feature>
<evidence type="ECO:0008006" key="4">
    <source>
        <dbReference type="Google" id="ProtNLM"/>
    </source>
</evidence>
<dbReference type="GeneID" id="93293443"/>
<evidence type="ECO:0000313" key="2">
    <source>
        <dbReference type="EMBL" id="STO22592.1"/>
    </source>
</evidence>
<protein>
    <recommendedName>
        <fullName evidence="4">P pilus assembly/Cpx signaling pathway, periplasmic inhibitor/zinc-resistance associated protein</fullName>
    </recommendedName>
</protein>
<name>A0A377GCQ9_9GAMM</name>
<sequence>MNIKRFLLINSLALGLLSTSVSIAQPTAAVASIQQTGQYHSNVGKLLSPEQRFELAKIRKALRIQMAPLIKEKRALTMQIKGKMASPHAKWSDIAPLVEKRNAVNAKIHTLWAQTQFQTYQKVGVLLPVHHAHHCRFQSKNLEKKS</sequence>
<reference evidence="2 3" key="1">
    <citation type="submission" date="2018-06" db="EMBL/GenBank/DDBJ databases">
        <authorList>
            <consortium name="Pathogen Informatics"/>
            <person name="Doyle S."/>
        </authorList>
    </citation>
    <scope>NUCLEOTIDE SEQUENCE [LARGE SCALE GENOMIC DNA]</scope>
    <source>
        <strain evidence="2 3">NCTC11370</strain>
    </source>
</reference>
<dbReference type="Gene3D" id="1.20.120.1490">
    <property type="match status" value="1"/>
</dbReference>
<dbReference type="STRING" id="1094715.GCA_000236165_02529"/>
<organism evidence="2 3">
    <name type="scientific">Fluoribacter dumoffii</name>
    <dbReference type="NCBI Taxonomy" id="463"/>
    <lineage>
        <taxon>Bacteria</taxon>
        <taxon>Pseudomonadati</taxon>
        <taxon>Pseudomonadota</taxon>
        <taxon>Gammaproteobacteria</taxon>
        <taxon>Legionellales</taxon>
        <taxon>Legionellaceae</taxon>
        <taxon>Fluoribacter</taxon>
    </lineage>
</organism>
<evidence type="ECO:0000256" key="1">
    <source>
        <dbReference type="SAM" id="SignalP"/>
    </source>
</evidence>
<dbReference type="AlphaFoldDB" id="A0A377GCQ9"/>
<keyword evidence="1" id="KW-0732">Signal</keyword>
<gene>
    <name evidence="2" type="ORF">NCTC11370_02684</name>
</gene>
<accession>A0A377GCQ9</accession>
<dbReference type="OrthoDB" id="5651290at2"/>
<keyword evidence="3" id="KW-1185">Reference proteome</keyword>
<dbReference type="Proteomes" id="UP000254554">
    <property type="component" value="Unassembled WGS sequence"/>
</dbReference>